<reference evidence="2 3" key="1">
    <citation type="submission" date="2021-03" db="EMBL/GenBank/DDBJ databases">
        <title>Genomic Encyclopedia of Type Strains, Phase IV (KMG-IV): sequencing the most valuable type-strain genomes for metagenomic binning, comparative biology and taxonomic classification.</title>
        <authorList>
            <person name="Goeker M."/>
        </authorList>
    </citation>
    <scope>NUCLEOTIDE SEQUENCE [LARGE SCALE GENOMIC DNA]</scope>
    <source>
        <strain evidence="2 3">DSM 6139</strain>
    </source>
</reference>
<comment type="caution">
    <text evidence="2">The sequence shown here is derived from an EMBL/GenBank/DDBJ whole genome shotgun (WGS) entry which is preliminary data.</text>
</comment>
<feature type="coiled-coil region" evidence="1">
    <location>
        <begin position="254"/>
        <end position="288"/>
    </location>
</feature>
<sequence length="374" mass="44247">MITENLNQVFRNYIDKFDYMNDKDHNESYKWIAVEHFQRNWDIDALDFISMFKEAVSKTDNLINNSKIHPSAGILKLAEHDEEAVRELFRNLYKDDQGDLIKRQDQINEFNYRIKELLEKYEKGKWSYAHDIRTIISYLCLRYPEDNYFYKPSEAKMLAESMDSADDWGAGQSFKLIKYYKMCDTLVEAIKGQPELLNLHSSRLKDGVFTDESLHILAYDLIYCAKNYNLYTNLPVPKIPSRKVIVDNNGRADGQNKQTERVKLQCQIDELRNRLEELEFEIENLEKVSLLGKTVNHKVYGWGDVTSQIDSYVEIRFKGEYKRFPLSSVFSDKFLEIGDYRITELSSCHTELKKQEEILKYELMKAEYEIKKII</sequence>
<evidence type="ECO:0000313" key="2">
    <source>
        <dbReference type="EMBL" id="MBP1918192.1"/>
    </source>
</evidence>
<dbReference type="EMBL" id="JAGGKC010000004">
    <property type="protein sequence ID" value="MBP1918192.1"/>
    <property type="molecule type" value="Genomic_DNA"/>
</dbReference>
<evidence type="ECO:0000313" key="3">
    <source>
        <dbReference type="Proteomes" id="UP001519271"/>
    </source>
</evidence>
<keyword evidence="3" id="KW-1185">Reference proteome</keyword>
<name>A0ABS4G0W4_9CLOT</name>
<accession>A0ABS4G0W4</accession>
<keyword evidence="1" id="KW-0175">Coiled coil</keyword>
<gene>
    <name evidence="2" type="ORF">J2Z34_000664</name>
</gene>
<organism evidence="2 3">
    <name type="scientific">Youngiibacter multivorans</name>
    <dbReference type="NCBI Taxonomy" id="937251"/>
    <lineage>
        <taxon>Bacteria</taxon>
        <taxon>Bacillati</taxon>
        <taxon>Bacillota</taxon>
        <taxon>Clostridia</taxon>
        <taxon>Eubacteriales</taxon>
        <taxon>Clostridiaceae</taxon>
        <taxon>Youngiibacter</taxon>
    </lineage>
</organism>
<dbReference type="RefSeq" id="WP_209458436.1">
    <property type="nucleotide sequence ID" value="NZ_JAGGKC010000004.1"/>
</dbReference>
<evidence type="ECO:0000256" key="1">
    <source>
        <dbReference type="SAM" id="Coils"/>
    </source>
</evidence>
<proteinExistence type="predicted"/>
<dbReference type="Proteomes" id="UP001519271">
    <property type="component" value="Unassembled WGS sequence"/>
</dbReference>
<protein>
    <submittedName>
        <fullName evidence="2">Uncharacterized protein</fullName>
    </submittedName>
</protein>